<accession>A0A239THR0</accession>
<reference evidence="7 8" key="1">
    <citation type="submission" date="2017-06" db="EMBL/GenBank/DDBJ databases">
        <authorList>
            <consortium name="Pathogen Informatics"/>
        </authorList>
    </citation>
    <scope>NUCLEOTIDE SEQUENCE [LARGE SCALE GENOMIC DNA]</scope>
    <source>
        <strain evidence="7 8">NCTC10570</strain>
    </source>
</reference>
<dbReference type="GeneID" id="78506747"/>
<proteinExistence type="inferred from homology"/>
<dbReference type="GO" id="GO:0008855">
    <property type="term" value="F:exodeoxyribonuclease VII activity"/>
    <property type="evidence" value="ECO:0007669"/>
    <property type="project" value="UniProtKB-UniRule"/>
</dbReference>
<dbReference type="SUPFAM" id="SSF116842">
    <property type="entry name" value="XseB-like"/>
    <property type="match status" value="1"/>
</dbReference>
<sequence>MGRKKLTFENAMESLEEIVQQLETGDIPLNELIDKYNEGMKLSAFCLSELSRAEQIINTEITVDKDNKIVETKLNLEGE</sequence>
<gene>
    <name evidence="6 7" type="primary">xseB</name>
    <name evidence="7" type="ORF">SAMEA4364220_00722</name>
</gene>
<dbReference type="Proteomes" id="UP000215383">
    <property type="component" value="Chromosome 1"/>
</dbReference>
<dbReference type="InterPro" id="IPR037004">
    <property type="entry name" value="Exonuc_VII_ssu_sf"/>
</dbReference>
<dbReference type="RefSeq" id="WP_027889638.1">
    <property type="nucleotide sequence ID" value="NZ_CALXYH010000011.1"/>
</dbReference>
<dbReference type="EC" id="3.1.11.6" evidence="6"/>
<evidence type="ECO:0000256" key="5">
    <source>
        <dbReference type="ARBA" id="ARBA00022839"/>
    </source>
</evidence>
<comment type="function">
    <text evidence="6">Bidirectionally degrades single-stranded DNA into large acid-insoluble oligonucleotides, which are then degraded further into small acid-soluble oligonucleotides.</text>
</comment>
<dbReference type="EMBL" id="LT906446">
    <property type="protein sequence ID" value="SNU97257.1"/>
    <property type="molecule type" value="Genomic_DNA"/>
</dbReference>
<evidence type="ECO:0000256" key="4">
    <source>
        <dbReference type="ARBA" id="ARBA00022801"/>
    </source>
</evidence>
<dbReference type="HAMAP" id="MF_00337">
    <property type="entry name" value="Exonuc_7_S"/>
    <property type="match status" value="1"/>
</dbReference>
<evidence type="ECO:0000256" key="6">
    <source>
        <dbReference type="HAMAP-Rule" id="MF_00337"/>
    </source>
</evidence>
<comment type="subunit">
    <text evidence="6">Heterooligomer composed of large and small subunits.</text>
</comment>
<dbReference type="OrthoDB" id="9798666at2"/>
<comment type="similarity">
    <text evidence="1 6">Belongs to the XseB family.</text>
</comment>
<dbReference type="PANTHER" id="PTHR34137">
    <property type="entry name" value="EXODEOXYRIBONUCLEASE 7 SMALL SUBUNIT"/>
    <property type="match status" value="1"/>
</dbReference>
<evidence type="ECO:0000256" key="3">
    <source>
        <dbReference type="ARBA" id="ARBA00022722"/>
    </source>
</evidence>
<dbReference type="AlphaFoldDB" id="A0A239THR0"/>
<evidence type="ECO:0000313" key="8">
    <source>
        <dbReference type="Proteomes" id="UP000215383"/>
    </source>
</evidence>
<dbReference type="GO" id="GO:0005829">
    <property type="term" value="C:cytosol"/>
    <property type="evidence" value="ECO:0007669"/>
    <property type="project" value="TreeGrafter"/>
</dbReference>
<dbReference type="PANTHER" id="PTHR34137:SF1">
    <property type="entry name" value="EXODEOXYRIBONUCLEASE 7 SMALL SUBUNIT"/>
    <property type="match status" value="1"/>
</dbReference>
<keyword evidence="4 6" id="KW-0378">Hydrolase</keyword>
<keyword evidence="3 6" id="KW-0540">Nuclease</keyword>
<evidence type="ECO:0000256" key="1">
    <source>
        <dbReference type="ARBA" id="ARBA00009998"/>
    </source>
</evidence>
<dbReference type="GO" id="GO:0009318">
    <property type="term" value="C:exodeoxyribonuclease VII complex"/>
    <property type="evidence" value="ECO:0007669"/>
    <property type="project" value="UniProtKB-UniRule"/>
</dbReference>
<name>A0A239THR0_9FIRM</name>
<dbReference type="InterPro" id="IPR003761">
    <property type="entry name" value="Exonuc_VII_S"/>
</dbReference>
<protein>
    <recommendedName>
        <fullName evidence="6">Exodeoxyribonuclease 7 small subunit</fullName>
        <ecNumber evidence="6">3.1.11.6</ecNumber>
    </recommendedName>
    <alternativeName>
        <fullName evidence="6">Exodeoxyribonuclease VII small subunit</fullName>
        <shortName evidence="6">Exonuclease VII small subunit</shortName>
    </alternativeName>
</protein>
<dbReference type="NCBIfam" id="TIGR01280">
    <property type="entry name" value="xseB"/>
    <property type="match status" value="1"/>
</dbReference>
<evidence type="ECO:0000313" key="7">
    <source>
        <dbReference type="EMBL" id="SNU97257.1"/>
    </source>
</evidence>
<dbReference type="Gene3D" id="1.10.287.1040">
    <property type="entry name" value="Exonuclease VII, small subunit"/>
    <property type="match status" value="1"/>
</dbReference>
<comment type="subcellular location">
    <subcellularLocation>
        <location evidence="6">Cytoplasm</location>
    </subcellularLocation>
</comment>
<keyword evidence="5 6" id="KW-0269">Exonuclease</keyword>
<keyword evidence="8" id="KW-1185">Reference proteome</keyword>
<dbReference type="Pfam" id="PF02609">
    <property type="entry name" value="Exonuc_VII_S"/>
    <property type="match status" value="1"/>
</dbReference>
<comment type="catalytic activity">
    <reaction evidence="6">
        <text>Exonucleolytic cleavage in either 5'- to 3'- or 3'- to 5'-direction to yield nucleoside 5'-phosphates.</text>
        <dbReference type="EC" id="3.1.11.6"/>
    </reaction>
</comment>
<evidence type="ECO:0000256" key="2">
    <source>
        <dbReference type="ARBA" id="ARBA00022490"/>
    </source>
</evidence>
<dbReference type="GO" id="GO:0006308">
    <property type="term" value="P:DNA catabolic process"/>
    <property type="evidence" value="ECO:0007669"/>
    <property type="project" value="UniProtKB-UniRule"/>
</dbReference>
<dbReference type="eggNOG" id="COG1722">
    <property type="taxonomic scope" value="Bacteria"/>
</dbReference>
<keyword evidence="2 6" id="KW-0963">Cytoplasm</keyword>
<organism evidence="7 8">
    <name type="scientific">Megamonas hypermegale</name>
    <dbReference type="NCBI Taxonomy" id="158847"/>
    <lineage>
        <taxon>Bacteria</taxon>
        <taxon>Bacillati</taxon>
        <taxon>Bacillota</taxon>
        <taxon>Negativicutes</taxon>
        <taxon>Selenomonadales</taxon>
        <taxon>Selenomonadaceae</taxon>
        <taxon>Megamonas</taxon>
    </lineage>
</organism>